<dbReference type="Pfam" id="PF13827">
    <property type="entry name" value="DUF4189"/>
    <property type="match status" value="1"/>
</dbReference>
<dbReference type="EMBL" id="JBJGEB010000027">
    <property type="protein sequence ID" value="MFK7643168.1"/>
    <property type="molecule type" value="Genomic_DNA"/>
</dbReference>
<name>A0ABW8Q6F7_9NEIS</name>
<reference evidence="3 4" key="1">
    <citation type="submission" date="2024-11" db="EMBL/GenBank/DDBJ databases">
        <authorList>
            <person name="Mikucki A.G."/>
            <person name="Kahler C.M."/>
        </authorList>
    </citation>
    <scope>NUCLEOTIDE SEQUENCE [LARGE SCALE GENOMIC DNA]</scope>
    <source>
        <strain evidence="3 4">EXNM717</strain>
    </source>
</reference>
<dbReference type="RefSeq" id="WP_405387306.1">
    <property type="nucleotide sequence ID" value="NZ_JBJGEB010000027.1"/>
</dbReference>
<feature type="domain" description="DUF4189" evidence="2">
    <location>
        <begin position="58"/>
        <end position="167"/>
    </location>
</feature>
<keyword evidence="1" id="KW-0732">Signal</keyword>
<organism evidence="3 4">
    <name type="scientific">Neisseria oralis</name>
    <dbReference type="NCBI Taxonomy" id="1107316"/>
    <lineage>
        <taxon>Bacteria</taxon>
        <taxon>Pseudomonadati</taxon>
        <taxon>Pseudomonadota</taxon>
        <taxon>Betaproteobacteria</taxon>
        <taxon>Neisseriales</taxon>
        <taxon>Neisseriaceae</taxon>
        <taxon>Neisseria</taxon>
    </lineage>
</organism>
<accession>A0ABW8Q6F7</accession>
<gene>
    <name evidence="3" type="ORF">ACI43T_11860</name>
</gene>
<feature type="signal peptide" evidence="1">
    <location>
        <begin position="1"/>
        <end position="19"/>
    </location>
</feature>
<comment type="caution">
    <text evidence="3">The sequence shown here is derived from an EMBL/GenBank/DDBJ whole genome shotgun (WGS) entry which is preliminary data.</text>
</comment>
<dbReference type="InterPro" id="IPR025240">
    <property type="entry name" value="DUF4189"/>
</dbReference>
<protein>
    <submittedName>
        <fullName evidence="3">DUF4189 domain-containing protein</fullName>
    </submittedName>
</protein>
<dbReference type="Proteomes" id="UP001621964">
    <property type="component" value="Unassembled WGS sequence"/>
</dbReference>
<evidence type="ECO:0000259" key="2">
    <source>
        <dbReference type="Pfam" id="PF13827"/>
    </source>
</evidence>
<evidence type="ECO:0000256" key="1">
    <source>
        <dbReference type="SAM" id="SignalP"/>
    </source>
</evidence>
<evidence type="ECO:0000313" key="3">
    <source>
        <dbReference type="EMBL" id="MFK7643168.1"/>
    </source>
</evidence>
<keyword evidence="4" id="KW-1185">Reference proteome</keyword>
<feature type="chain" id="PRO_5046795589" evidence="1">
    <location>
        <begin position="20"/>
        <end position="176"/>
    </location>
</feature>
<proteinExistence type="predicted"/>
<sequence length="176" mass="18891">MKKLFLSFSIMVISSFSLSTPLGGNPTNGYCQTVDGNACGWGGNGSPQRRVINIPTRWGAIYYNAANRAIGISENNTEGYRSANKEALANCIKVGGGKNPISRKGQGCHMVTEYRNSCAAIAVGGEIGKGRVAGIGGHDYVEGAEKEAIEVCERGKPFKCEIKYSGCSRHPDYLRY</sequence>
<evidence type="ECO:0000313" key="4">
    <source>
        <dbReference type="Proteomes" id="UP001621964"/>
    </source>
</evidence>